<dbReference type="KEGG" id="rgr:FZ934_07740"/>
<dbReference type="OrthoDB" id="6555107at2"/>
<name>A0A5Q0C8T6_9HYPH</name>
<dbReference type="EMBL" id="CP043498">
    <property type="protein sequence ID" value="QFY62388.1"/>
    <property type="molecule type" value="Genomic_DNA"/>
</dbReference>
<accession>A0A5Q0C8T6</accession>
<evidence type="ECO:0000313" key="1">
    <source>
        <dbReference type="EMBL" id="QFY62388.1"/>
    </source>
</evidence>
<evidence type="ECO:0000313" key="2">
    <source>
        <dbReference type="Proteomes" id="UP000326881"/>
    </source>
</evidence>
<sequence length="239" mass="26544">MAPEREWAVIVSPYAWAASLKGSGSLAGFDTDVDVPFSEIFDHLDLVAMGNIELTNGQWGVYFDGQYVKTSQSEDVFAHEIGLDITTTTLSAGAFYKAYEQQLGGDTVFGKPRTLSIEPTAGVRWTELKADVQAFGLRTKKSADWTDPFVGLRMNADLTERWNLFAEADVGGFDVGSKVSVNAQAYLGYRTMMFGHPTILRAGYRLLYQDYENDDFTGANKFRWDVSQHGPVIGLSMRF</sequence>
<gene>
    <name evidence="1" type="ORF">FZ934_07740</name>
</gene>
<keyword evidence="2" id="KW-1185">Reference proteome</keyword>
<dbReference type="AlphaFoldDB" id="A0A5Q0C8T6"/>
<protein>
    <submittedName>
        <fullName evidence="1">Uncharacterized protein</fullName>
    </submittedName>
</protein>
<organism evidence="1 2">
    <name type="scientific">Rhizobium grahamii</name>
    <dbReference type="NCBI Taxonomy" id="1120045"/>
    <lineage>
        <taxon>Bacteria</taxon>
        <taxon>Pseudomonadati</taxon>
        <taxon>Pseudomonadota</taxon>
        <taxon>Alphaproteobacteria</taxon>
        <taxon>Hyphomicrobiales</taxon>
        <taxon>Rhizobiaceae</taxon>
        <taxon>Rhizobium/Agrobacterium group</taxon>
        <taxon>Rhizobium</taxon>
    </lineage>
</organism>
<proteinExistence type="predicted"/>
<reference evidence="1 2" key="1">
    <citation type="submission" date="2019-08" db="EMBL/GenBank/DDBJ databases">
        <title>Prosopis cineraria nodule microbiome.</title>
        <authorList>
            <person name="Ali R."/>
            <person name="Chaluvadi S.R."/>
            <person name="Wang X."/>
        </authorList>
    </citation>
    <scope>NUCLEOTIDE SEQUENCE [LARGE SCALE GENOMIC DNA]</scope>
    <source>
        <strain evidence="1 2">BG7</strain>
    </source>
</reference>
<dbReference type="Proteomes" id="UP000326881">
    <property type="component" value="Chromosome"/>
</dbReference>